<reference evidence="2" key="1">
    <citation type="submission" date="2018-10" db="EMBL/GenBank/DDBJ databases">
        <authorList>
            <consortium name="NARMS: The National Antimicrobial Resistance Monitoring System"/>
        </authorList>
    </citation>
    <scope>NUCLEOTIDE SEQUENCE [LARGE SCALE GENOMIC DNA]</scope>
    <source>
        <strain evidence="2">CVM N17EC0388</strain>
    </source>
</reference>
<keyword evidence="1" id="KW-0472">Membrane</keyword>
<keyword evidence="1" id="KW-0812">Transmembrane</keyword>
<keyword evidence="1" id="KW-1133">Transmembrane helix</keyword>
<protein>
    <submittedName>
        <fullName evidence="2">Uncharacterized protein</fullName>
    </submittedName>
</protein>
<evidence type="ECO:0000313" key="2">
    <source>
        <dbReference type="EMBL" id="MHO04670.1"/>
    </source>
</evidence>
<dbReference type="AlphaFoldDB" id="A0A3L0VXL3"/>
<proteinExistence type="predicted"/>
<comment type="caution">
    <text evidence="2">The sequence shown here is derived from an EMBL/GenBank/DDBJ whole genome shotgun (WGS) entry which is preliminary data.</text>
</comment>
<name>A0A3L0VXL3_ECOLX</name>
<organism evidence="2">
    <name type="scientific">Escherichia coli</name>
    <dbReference type="NCBI Taxonomy" id="562"/>
    <lineage>
        <taxon>Bacteria</taxon>
        <taxon>Pseudomonadati</taxon>
        <taxon>Pseudomonadota</taxon>
        <taxon>Gammaproteobacteria</taxon>
        <taxon>Enterobacterales</taxon>
        <taxon>Enterobacteriaceae</taxon>
        <taxon>Escherichia</taxon>
    </lineage>
</organism>
<dbReference type="EMBL" id="RNRV01000013">
    <property type="protein sequence ID" value="MHO04670.1"/>
    <property type="molecule type" value="Genomic_DNA"/>
</dbReference>
<sequence>MTTKKNLTRRGGYIFISMPSMADIMLPVGQAITLKHQKDVCELQIGTNGLQTPLSFDSVEDKDLFIKDLQRLLVPSLFKRSLKWLSICLLGGFVYMVWGAYQQAQDMIKTDTAWAKDPSAIEKTLPNLASKEQPVQGGIDAILANRLPQQPQPDQAIVADNLDALLSQTGPVLPPQSPMAKQMFEQAMSVGREEYLNAIPPSTSSAGLDAFGLSTAGAGCDPALAFDK</sequence>
<feature type="transmembrane region" description="Helical" evidence="1">
    <location>
        <begin position="81"/>
        <end position="101"/>
    </location>
</feature>
<gene>
    <name evidence="2" type="ORF">D9F05_09825</name>
</gene>
<evidence type="ECO:0000256" key="1">
    <source>
        <dbReference type="SAM" id="Phobius"/>
    </source>
</evidence>
<accession>A0A3L0VXL3</accession>